<protein>
    <submittedName>
        <fullName evidence="2">SAM-dependent methyltransferase</fullName>
    </submittedName>
</protein>
<dbReference type="InterPro" id="IPR013216">
    <property type="entry name" value="Methyltransf_11"/>
</dbReference>
<keyword evidence="3" id="KW-1185">Reference proteome</keyword>
<dbReference type="Pfam" id="PF08241">
    <property type="entry name" value="Methyltransf_11"/>
    <property type="match status" value="1"/>
</dbReference>
<evidence type="ECO:0000313" key="2">
    <source>
        <dbReference type="EMBL" id="MBB5059186.1"/>
    </source>
</evidence>
<organism evidence="2 3">
    <name type="scientific">Granulicella aggregans</name>
    <dbReference type="NCBI Taxonomy" id="474949"/>
    <lineage>
        <taxon>Bacteria</taxon>
        <taxon>Pseudomonadati</taxon>
        <taxon>Acidobacteriota</taxon>
        <taxon>Terriglobia</taxon>
        <taxon>Terriglobales</taxon>
        <taxon>Acidobacteriaceae</taxon>
        <taxon>Granulicella</taxon>
    </lineage>
</organism>
<feature type="domain" description="Methyltransferase type 11" evidence="1">
    <location>
        <begin position="41"/>
        <end position="88"/>
    </location>
</feature>
<dbReference type="Proteomes" id="UP000540989">
    <property type="component" value="Unassembled WGS sequence"/>
</dbReference>
<name>A0A7W7ZH63_9BACT</name>
<keyword evidence="2" id="KW-0808">Transferase</keyword>
<gene>
    <name evidence="2" type="ORF">HDF16_003909</name>
</gene>
<proteinExistence type="predicted"/>
<accession>A0A7W7ZH63</accession>
<dbReference type="SUPFAM" id="SSF53335">
    <property type="entry name" value="S-adenosyl-L-methionine-dependent methyltransferases"/>
    <property type="match status" value="1"/>
</dbReference>
<dbReference type="EMBL" id="JACHIP010000005">
    <property type="protein sequence ID" value="MBB5059186.1"/>
    <property type="molecule type" value="Genomic_DNA"/>
</dbReference>
<dbReference type="Gene3D" id="3.40.50.150">
    <property type="entry name" value="Vaccinia Virus protein VP39"/>
    <property type="match status" value="1"/>
</dbReference>
<sequence length="250" mass="28417">MLIVGGSYQDAEILRVVGFRRMTLSNLQDMASFEPLQMTGVELRTVNADAEEMSLADGSYDLVLAHEVLHHCRSPHKALLEMLRVSSKHVILLEPNDSLLMQALVRFRLSFPYELPAVVANGFEAGGVRNSCVPNYIYRWSPRDLQQTTASFLPESECDFYIRSYWDFNVDREELARRDQTRIGSFTRIVGPGLFLAGLHVFQAIATHLPWVREQGNKFFGCVTKRDELKPWLLRQGDGIAFNREHGAKG</sequence>
<dbReference type="GO" id="GO:0032259">
    <property type="term" value="P:methylation"/>
    <property type="evidence" value="ECO:0007669"/>
    <property type="project" value="UniProtKB-KW"/>
</dbReference>
<evidence type="ECO:0000313" key="3">
    <source>
        <dbReference type="Proteomes" id="UP000540989"/>
    </source>
</evidence>
<dbReference type="InterPro" id="IPR029063">
    <property type="entry name" value="SAM-dependent_MTases_sf"/>
</dbReference>
<comment type="caution">
    <text evidence="2">The sequence shown here is derived from an EMBL/GenBank/DDBJ whole genome shotgun (WGS) entry which is preliminary data.</text>
</comment>
<dbReference type="AlphaFoldDB" id="A0A7W7ZH63"/>
<dbReference type="GO" id="GO:0008757">
    <property type="term" value="F:S-adenosylmethionine-dependent methyltransferase activity"/>
    <property type="evidence" value="ECO:0007669"/>
    <property type="project" value="InterPro"/>
</dbReference>
<evidence type="ECO:0000259" key="1">
    <source>
        <dbReference type="Pfam" id="PF08241"/>
    </source>
</evidence>
<keyword evidence="2" id="KW-0489">Methyltransferase</keyword>
<dbReference type="RefSeq" id="WP_184220190.1">
    <property type="nucleotide sequence ID" value="NZ_JACHIP010000005.1"/>
</dbReference>
<reference evidence="2 3" key="1">
    <citation type="submission" date="2020-08" db="EMBL/GenBank/DDBJ databases">
        <title>Genomic Encyclopedia of Type Strains, Phase IV (KMG-V): Genome sequencing to study the core and pangenomes of soil and plant-associated prokaryotes.</title>
        <authorList>
            <person name="Whitman W."/>
        </authorList>
    </citation>
    <scope>NUCLEOTIDE SEQUENCE [LARGE SCALE GENOMIC DNA]</scope>
    <source>
        <strain evidence="2 3">M8UP14</strain>
    </source>
</reference>